<evidence type="ECO:0000313" key="2">
    <source>
        <dbReference type="Proteomes" id="UP000326202"/>
    </source>
</evidence>
<dbReference type="KEGG" id="htq:FRZ44_08920"/>
<reference evidence="1 2" key="1">
    <citation type="submission" date="2019-08" db="EMBL/GenBank/DDBJ databases">
        <title>Hyperibacter terrae gen. nov., sp. nov. and Hyperibacter viscosus sp. nov., two new members in the family Rhodospirillaceae isolated from the rhizosphere of Hypericum perforatum.</title>
        <authorList>
            <person name="Noviana Z."/>
        </authorList>
    </citation>
    <scope>NUCLEOTIDE SEQUENCE [LARGE SCALE GENOMIC DNA]</scope>
    <source>
        <strain evidence="1 2">R5913</strain>
    </source>
</reference>
<dbReference type="RefSeq" id="WP_151176041.1">
    <property type="nucleotide sequence ID" value="NZ_CP042906.1"/>
</dbReference>
<keyword evidence="2" id="KW-1185">Reference proteome</keyword>
<dbReference type="EMBL" id="CP042906">
    <property type="protein sequence ID" value="QEX15605.1"/>
    <property type="molecule type" value="Genomic_DNA"/>
</dbReference>
<name>A0A5J6MGL1_9PROT</name>
<evidence type="ECO:0008006" key="3">
    <source>
        <dbReference type="Google" id="ProtNLM"/>
    </source>
</evidence>
<dbReference type="InterPro" id="IPR014729">
    <property type="entry name" value="Rossmann-like_a/b/a_fold"/>
</dbReference>
<dbReference type="SUPFAM" id="SSF52374">
    <property type="entry name" value="Nucleotidylyl transferase"/>
    <property type="match status" value="1"/>
</dbReference>
<dbReference type="Proteomes" id="UP000326202">
    <property type="component" value="Chromosome"/>
</dbReference>
<organism evidence="1 2">
    <name type="scientific">Hypericibacter terrae</name>
    <dbReference type="NCBI Taxonomy" id="2602015"/>
    <lineage>
        <taxon>Bacteria</taxon>
        <taxon>Pseudomonadati</taxon>
        <taxon>Pseudomonadota</taxon>
        <taxon>Alphaproteobacteria</taxon>
        <taxon>Rhodospirillales</taxon>
        <taxon>Dongiaceae</taxon>
        <taxon>Hypericibacter</taxon>
    </lineage>
</organism>
<gene>
    <name evidence="1" type="ORF">FRZ44_08920</name>
</gene>
<proteinExistence type="predicted"/>
<dbReference type="AlphaFoldDB" id="A0A5J6MGL1"/>
<sequence length="258" mass="29003">MSKVQRFEPHPDARSGRVGLIVADLQTVHWGHLRLMMEMAGNCDIGIVAIGSTQLHGVDGHPFTFDQRKDMVQAIFGQPFKILPLQDIDASLETGDWLKYVLSRIASASLPEPTDYFTGSAIDARFYTDFFATLEDPSISNGPVRTFSSAKADRRLHIVDRASAPNLSGREIRHLIEARDPEWHHYVPARLWNYVERHYPPHLRTAIKTSGETPADVPVGTRWIAGSDPTVMVLRDDGKWRPLRDRSDEKAGQRRVGG</sequence>
<dbReference type="OrthoDB" id="7828678at2"/>
<protein>
    <recommendedName>
        <fullName evidence="3">Cytidyltransferase-like domain-containing protein</fullName>
    </recommendedName>
</protein>
<dbReference type="Gene3D" id="3.40.50.620">
    <property type="entry name" value="HUPs"/>
    <property type="match status" value="1"/>
</dbReference>
<evidence type="ECO:0000313" key="1">
    <source>
        <dbReference type="EMBL" id="QEX15605.1"/>
    </source>
</evidence>
<accession>A0A5J6MGL1</accession>